<organism evidence="1 2">
    <name type="scientific">Melanomma pulvis-pyrius CBS 109.77</name>
    <dbReference type="NCBI Taxonomy" id="1314802"/>
    <lineage>
        <taxon>Eukaryota</taxon>
        <taxon>Fungi</taxon>
        <taxon>Dikarya</taxon>
        <taxon>Ascomycota</taxon>
        <taxon>Pezizomycotina</taxon>
        <taxon>Dothideomycetes</taxon>
        <taxon>Pleosporomycetidae</taxon>
        <taxon>Pleosporales</taxon>
        <taxon>Melanommataceae</taxon>
        <taxon>Melanomma</taxon>
    </lineage>
</organism>
<gene>
    <name evidence="1" type="ORF">K505DRAFT_31258</name>
</gene>
<evidence type="ECO:0000313" key="1">
    <source>
        <dbReference type="EMBL" id="KAF2794058.1"/>
    </source>
</evidence>
<name>A0A6A6XCR2_9PLEO</name>
<sequence length="82" mass="9527">MSSKQFQASHLSTRRQGQKTLILPCATPHICTTFIRPCLIKDFLDLPYVIDEVSLWFLLFHGCYYMPTCLVTPHSMYSLRCI</sequence>
<evidence type="ECO:0000313" key="2">
    <source>
        <dbReference type="Proteomes" id="UP000799757"/>
    </source>
</evidence>
<dbReference type="AlphaFoldDB" id="A0A6A6XCR2"/>
<reference evidence="1" key="1">
    <citation type="journal article" date="2020" name="Stud. Mycol.">
        <title>101 Dothideomycetes genomes: a test case for predicting lifestyles and emergence of pathogens.</title>
        <authorList>
            <person name="Haridas S."/>
            <person name="Albert R."/>
            <person name="Binder M."/>
            <person name="Bloem J."/>
            <person name="Labutti K."/>
            <person name="Salamov A."/>
            <person name="Andreopoulos B."/>
            <person name="Baker S."/>
            <person name="Barry K."/>
            <person name="Bills G."/>
            <person name="Bluhm B."/>
            <person name="Cannon C."/>
            <person name="Castanera R."/>
            <person name="Culley D."/>
            <person name="Daum C."/>
            <person name="Ezra D."/>
            <person name="Gonzalez J."/>
            <person name="Henrissat B."/>
            <person name="Kuo A."/>
            <person name="Liang C."/>
            <person name="Lipzen A."/>
            <person name="Lutzoni F."/>
            <person name="Magnuson J."/>
            <person name="Mondo S."/>
            <person name="Nolan M."/>
            <person name="Ohm R."/>
            <person name="Pangilinan J."/>
            <person name="Park H.-J."/>
            <person name="Ramirez L."/>
            <person name="Alfaro M."/>
            <person name="Sun H."/>
            <person name="Tritt A."/>
            <person name="Yoshinaga Y."/>
            <person name="Zwiers L.-H."/>
            <person name="Turgeon B."/>
            <person name="Goodwin S."/>
            <person name="Spatafora J."/>
            <person name="Crous P."/>
            <person name="Grigoriev I."/>
        </authorList>
    </citation>
    <scope>NUCLEOTIDE SEQUENCE</scope>
    <source>
        <strain evidence="1">CBS 109.77</strain>
    </source>
</reference>
<accession>A0A6A6XCR2</accession>
<dbReference type="EMBL" id="MU001904">
    <property type="protein sequence ID" value="KAF2794058.1"/>
    <property type="molecule type" value="Genomic_DNA"/>
</dbReference>
<proteinExistence type="predicted"/>
<keyword evidence="2" id="KW-1185">Reference proteome</keyword>
<protein>
    <submittedName>
        <fullName evidence="1">Uncharacterized protein</fullName>
    </submittedName>
</protein>
<dbReference type="Proteomes" id="UP000799757">
    <property type="component" value="Unassembled WGS sequence"/>
</dbReference>